<dbReference type="CDD" id="cd18186">
    <property type="entry name" value="BTB_POZ_ZBTB_KLHL-like"/>
    <property type="match status" value="1"/>
</dbReference>
<dbReference type="SMART" id="SM00225">
    <property type="entry name" value="BTB"/>
    <property type="match status" value="1"/>
</dbReference>
<dbReference type="SUPFAM" id="SSF54695">
    <property type="entry name" value="POZ domain"/>
    <property type="match status" value="1"/>
</dbReference>
<dbReference type="GO" id="GO:0000932">
    <property type="term" value="C:P-body"/>
    <property type="evidence" value="ECO:0007669"/>
    <property type="project" value="TreeGrafter"/>
</dbReference>
<gene>
    <name evidence="2" type="ORF">MCOR_12671</name>
</gene>
<dbReference type="PANTHER" id="PTHR45774">
    <property type="entry name" value="BTB/POZ DOMAIN-CONTAINING"/>
    <property type="match status" value="1"/>
</dbReference>
<proteinExistence type="predicted"/>
<evidence type="ECO:0000259" key="1">
    <source>
        <dbReference type="PROSITE" id="PS50097"/>
    </source>
</evidence>
<feature type="domain" description="BTB" evidence="1">
    <location>
        <begin position="31"/>
        <end position="98"/>
    </location>
</feature>
<dbReference type="PROSITE" id="PS50097">
    <property type="entry name" value="BTB"/>
    <property type="match status" value="1"/>
</dbReference>
<dbReference type="AlphaFoldDB" id="A0A6J8AYA7"/>
<dbReference type="GO" id="GO:0022008">
    <property type="term" value="P:neurogenesis"/>
    <property type="evidence" value="ECO:0007669"/>
    <property type="project" value="TreeGrafter"/>
</dbReference>
<evidence type="ECO:0000313" key="2">
    <source>
        <dbReference type="EMBL" id="CAC5375784.1"/>
    </source>
</evidence>
<sequence length="155" mass="17899">MSNTKVESTDWREGKSLSECMMYTLKSEINCDVTLRIGEDKTPVKAHKYILSTRSQVFHTMFEGPMSETGDIDILDIDTKTFEFILEYIYTDSSNISNDNVENVLYAAEKYMLTNLKRLVKHSSRKPSHLTLLQNTFIPLTNIIWKNSGNFAYHT</sequence>
<dbReference type="InterPro" id="IPR000210">
    <property type="entry name" value="BTB/POZ_dom"/>
</dbReference>
<reference evidence="2 3" key="1">
    <citation type="submission" date="2020-06" db="EMBL/GenBank/DDBJ databases">
        <authorList>
            <person name="Li R."/>
            <person name="Bekaert M."/>
        </authorList>
    </citation>
    <scope>NUCLEOTIDE SEQUENCE [LARGE SCALE GENOMIC DNA]</scope>
    <source>
        <strain evidence="3">wild</strain>
    </source>
</reference>
<dbReference type="Proteomes" id="UP000507470">
    <property type="component" value="Unassembled WGS sequence"/>
</dbReference>
<name>A0A6J8AYA7_MYTCO</name>
<dbReference type="GO" id="GO:0005829">
    <property type="term" value="C:cytosol"/>
    <property type="evidence" value="ECO:0007669"/>
    <property type="project" value="TreeGrafter"/>
</dbReference>
<protein>
    <submittedName>
        <fullName evidence="2">BTBD3_6</fullName>
    </submittedName>
</protein>
<evidence type="ECO:0000313" key="3">
    <source>
        <dbReference type="Proteomes" id="UP000507470"/>
    </source>
</evidence>
<dbReference type="PANTHER" id="PTHR45774:SF3">
    <property type="entry name" value="BTB (POZ) DOMAIN-CONTAINING 2B-RELATED"/>
    <property type="match status" value="1"/>
</dbReference>
<organism evidence="2 3">
    <name type="scientific">Mytilus coruscus</name>
    <name type="common">Sea mussel</name>
    <dbReference type="NCBI Taxonomy" id="42192"/>
    <lineage>
        <taxon>Eukaryota</taxon>
        <taxon>Metazoa</taxon>
        <taxon>Spiralia</taxon>
        <taxon>Lophotrochozoa</taxon>
        <taxon>Mollusca</taxon>
        <taxon>Bivalvia</taxon>
        <taxon>Autobranchia</taxon>
        <taxon>Pteriomorphia</taxon>
        <taxon>Mytilida</taxon>
        <taxon>Mytiloidea</taxon>
        <taxon>Mytilidae</taxon>
        <taxon>Mytilinae</taxon>
        <taxon>Mytilus</taxon>
    </lineage>
</organism>
<dbReference type="Gene3D" id="3.30.710.10">
    <property type="entry name" value="Potassium Channel Kv1.1, Chain A"/>
    <property type="match status" value="1"/>
</dbReference>
<accession>A0A6J8AYA7</accession>
<dbReference type="Pfam" id="PF00651">
    <property type="entry name" value="BTB"/>
    <property type="match status" value="1"/>
</dbReference>
<keyword evidence="3" id="KW-1185">Reference proteome</keyword>
<dbReference type="OrthoDB" id="9979965at2759"/>
<dbReference type="EMBL" id="CACVKT020002156">
    <property type="protein sequence ID" value="CAC5375784.1"/>
    <property type="molecule type" value="Genomic_DNA"/>
</dbReference>
<dbReference type="InterPro" id="IPR011333">
    <property type="entry name" value="SKP1/BTB/POZ_sf"/>
</dbReference>